<dbReference type="HOGENOM" id="CLU_001570_22_2_1"/>
<sequence length="204" mass="22787">MCLMDFLIPPSSTVSSQLGFFFNWMLNKPDVYKKMQSEVDEVVGNGRLPTLDDRVNLPYIEAVIRENLRIETVVPSSVPHSALADTELEGYNIPKGTVVIPGLYASNVSKELWGDPDNFRPERFLDSKGKLDLSKDYGVSFSSGRRNCAGETFSRNIMFLMVASICQNFDISSGPGQEVPDLKTHHMPGGVISPKDFWVHIKSR</sequence>
<evidence type="ECO:0000256" key="8">
    <source>
        <dbReference type="RuleBase" id="RU000461"/>
    </source>
</evidence>
<evidence type="ECO:0000256" key="6">
    <source>
        <dbReference type="ARBA" id="ARBA00023033"/>
    </source>
</evidence>
<dbReference type="PRINTS" id="PR00463">
    <property type="entry name" value="EP450I"/>
</dbReference>
<dbReference type="GO" id="GO:0004497">
    <property type="term" value="F:monooxygenase activity"/>
    <property type="evidence" value="ECO:0007669"/>
    <property type="project" value="UniProtKB-KW"/>
</dbReference>
<reference evidence="9" key="2">
    <citation type="submission" date="2015-06" db="UniProtKB">
        <authorList>
            <consortium name="EnsemblMetazoa"/>
        </authorList>
    </citation>
    <scope>IDENTIFICATION</scope>
</reference>
<dbReference type="EnsemblMetazoa" id="MESCA011390-RA">
    <property type="protein sequence ID" value="MESCA011390-PA"/>
    <property type="gene ID" value="MESCA011390"/>
</dbReference>
<dbReference type="PRINTS" id="PR00385">
    <property type="entry name" value="P450"/>
</dbReference>
<dbReference type="SUPFAM" id="SSF48264">
    <property type="entry name" value="Cytochrome P450"/>
    <property type="match status" value="1"/>
</dbReference>
<evidence type="ECO:0000256" key="3">
    <source>
        <dbReference type="ARBA" id="ARBA00022723"/>
    </source>
</evidence>
<dbReference type="AlphaFoldDB" id="T1H517"/>
<dbReference type="PANTHER" id="PTHR24303:SF38">
    <property type="entry name" value="CYTOCHROME P450 304A1-RELATED"/>
    <property type="match status" value="1"/>
</dbReference>
<evidence type="ECO:0008006" key="11">
    <source>
        <dbReference type="Google" id="ProtNLM"/>
    </source>
</evidence>
<dbReference type="STRING" id="36166.T1H517"/>
<dbReference type="InterPro" id="IPR017972">
    <property type="entry name" value="Cyt_P450_CS"/>
</dbReference>
<dbReference type="PANTHER" id="PTHR24303">
    <property type="entry name" value="HEME-BINDING MONOOXYGENASE FAMILY"/>
    <property type="match status" value="1"/>
</dbReference>
<evidence type="ECO:0000256" key="2">
    <source>
        <dbReference type="ARBA" id="ARBA00010617"/>
    </source>
</evidence>
<dbReference type="InterPro" id="IPR036396">
    <property type="entry name" value="Cyt_P450_sf"/>
</dbReference>
<evidence type="ECO:0000256" key="7">
    <source>
        <dbReference type="PIRSR" id="PIRSR602401-1"/>
    </source>
</evidence>
<evidence type="ECO:0000313" key="9">
    <source>
        <dbReference type="EnsemblMetazoa" id="MESCA011390-PA"/>
    </source>
</evidence>
<keyword evidence="7 8" id="KW-0349">Heme</keyword>
<dbReference type="InterPro" id="IPR002401">
    <property type="entry name" value="Cyt_P450_E_grp-I"/>
</dbReference>
<feature type="binding site" description="axial binding residue" evidence="7">
    <location>
        <position position="148"/>
    </location>
    <ligand>
        <name>heme</name>
        <dbReference type="ChEBI" id="CHEBI:30413"/>
    </ligand>
    <ligandPart>
        <name>Fe</name>
        <dbReference type="ChEBI" id="CHEBI:18248"/>
    </ligandPart>
</feature>
<dbReference type="Proteomes" id="UP000015102">
    <property type="component" value="Unassembled WGS sequence"/>
</dbReference>
<keyword evidence="5 7" id="KW-0408">Iron</keyword>
<evidence type="ECO:0000256" key="1">
    <source>
        <dbReference type="ARBA" id="ARBA00001971"/>
    </source>
</evidence>
<keyword evidence="6 8" id="KW-0503">Monooxygenase</keyword>
<dbReference type="GO" id="GO:0005506">
    <property type="term" value="F:iron ion binding"/>
    <property type="evidence" value="ECO:0007669"/>
    <property type="project" value="InterPro"/>
</dbReference>
<comment type="cofactor">
    <cofactor evidence="1 7">
        <name>heme</name>
        <dbReference type="ChEBI" id="CHEBI:30413"/>
    </cofactor>
</comment>
<accession>T1H517</accession>
<protein>
    <recommendedName>
        <fullName evidence="11">Cytochrome P450</fullName>
    </recommendedName>
</protein>
<dbReference type="Gene3D" id="1.10.630.10">
    <property type="entry name" value="Cytochrome P450"/>
    <property type="match status" value="1"/>
</dbReference>
<dbReference type="EMBL" id="CAQQ02380154">
    <property type="status" value="NOT_ANNOTATED_CDS"/>
    <property type="molecule type" value="Genomic_DNA"/>
</dbReference>
<organism evidence="9 10">
    <name type="scientific">Megaselia scalaris</name>
    <name type="common">Humpbacked fly</name>
    <name type="synonym">Phora scalaris</name>
    <dbReference type="NCBI Taxonomy" id="36166"/>
    <lineage>
        <taxon>Eukaryota</taxon>
        <taxon>Metazoa</taxon>
        <taxon>Ecdysozoa</taxon>
        <taxon>Arthropoda</taxon>
        <taxon>Hexapoda</taxon>
        <taxon>Insecta</taxon>
        <taxon>Pterygota</taxon>
        <taxon>Neoptera</taxon>
        <taxon>Endopterygota</taxon>
        <taxon>Diptera</taxon>
        <taxon>Brachycera</taxon>
        <taxon>Muscomorpha</taxon>
        <taxon>Platypezoidea</taxon>
        <taxon>Phoridae</taxon>
        <taxon>Megaseliini</taxon>
        <taxon>Megaselia</taxon>
    </lineage>
</organism>
<evidence type="ECO:0000313" key="10">
    <source>
        <dbReference type="Proteomes" id="UP000015102"/>
    </source>
</evidence>
<name>T1H517_MEGSC</name>
<reference evidence="10" key="1">
    <citation type="submission" date="2013-02" db="EMBL/GenBank/DDBJ databases">
        <authorList>
            <person name="Hughes D."/>
        </authorList>
    </citation>
    <scope>NUCLEOTIDE SEQUENCE</scope>
    <source>
        <strain>Durham</strain>
        <strain evidence="10">NC isolate 2 -- Noor lab</strain>
    </source>
</reference>
<evidence type="ECO:0000256" key="4">
    <source>
        <dbReference type="ARBA" id="ARBA00023002"/>
    </source>
</evidence>
<dbReference type="PROSITE" id="PS00086">
    <property type="entry name" value="CYTOCHROME_P450"/>
    <property type="match status" value="1"/>
</dbReference>
<comment type="similarity">
    <text evidence="2 8">Belongs to the cytochrome P450 family.</text>
</comment>
<dbReference type="InterPro" id="IPR001128">
    <property type="entry name" value="Cyt_P450"/>
</dbReference>
<dbReference type="GO" id="GO:0020037">
    <property type="term" value="F:heme binding"/>
    <property type="evidence" value="ECO:0007669"/>
    <property type="project" value="InterPro"/>
</dbReference>
<keyword evidence="4 8" id="KW-0560">Oxidoreductase</keyword>
<dbReference type="Pfam" id="PF00067">
    <property type="entry name" value="p450"/>
    <property type="match status" value="1"/>
</dbReference>
<proteinExistence type="inferred from homology"/>
<keyword evidence="3 7" id="KW-0479">Metal-binding</keyword>
<keyword evidence="10" id="KW-1185">Reference proteome</keyword>
<dbReference type="OMA" id="PAMWENP"/>
<evidence type="ECO:0000256" key="5">
    <source>
        <dbReference type="ARBA" id="ARBA00023004"/>
    </source>
</evidence>
<dbReference type="GO" id="GO:0016705">
    <property type="term" value="F:oxidoreductase activity, acting on paired donors, with incorporation or reduction of molecular oxygen"/>
    <property type="evidence" value="ECO:0007669"/>
    <property type="project" value="InterPro"/>
</dbReference>